<dbReference type="Proteomes" id="UP001499915">
    <property type="component" value="Unassembled WGS sequence"/>
</dbReference>
<feature type="transmembrane region" description="Helical" evidence="1">
    <location>
        <begin position="157"/>
        <end position="177"/>
    </location>
</feature>
<keyword evidence="1" id="KW-0812">Transmembrane</keyword>
<feature type="transmembrane region" description="Helical" evidence="1">
    <location>
        <begin position="117"/>
        <end position="145"/>
    </location>
</feature>
<dbReference type="SUPFAM" id="SSF103481">
    <property type="entry name" value="Multidrug resistance efflux transporter EmrE"/>
    <property type="match status" value="1"/>
</dbReference>
<dbReference type="EMBL" id="BAAAET010000001">
    <property type="protein sequence ID" value="GAA0682479.1"/>
    <property type="molecule type" value="Genomic_DNA"/>
</dbReference>
<proteinExistence type="predicted"/>
<evidence type="ECO:0000259" key="2">
    <source>
        <dbReference type="Pfam" id="PF00892"/>
    </source>
</evidence>
<organism evidence="3 4">
    <name type="scientific">Marinobacterium maritimum</name>
    <dbReference type="NCBI Taxonomy" id="500162"/>
    <lineage>
        <taxon>Bacteria</taxon>
        <taxon>Pseudomonadati</taxon>
        <taxon>Pseudomonadota</taxon>
        <taxon>Gammaproteobacteria</taxon>
        <taxon>Oceanospirillales</taxon>
        <taxon>Oceanospirillaceae</taxon>
        <taxon>Marinobacterium</taxon>
    </lineage>
</organism>
<feature type="domain" description="EamA" evidence="2">
    <location>
        <begin position="160"/>
        <end position="297"/>
    </location>
</feature>
<keyword evidence="4" id="KW-1185">Reference proteome</keyword>
<name>A0ABP3TCW4_9GAMM</name>
<dbReference type="InterPro" id="IPR000620">
    <property type="entry name" value="EamA_dom"/>
</dbReference>
<keyword evidence="1" id="KW-1133">Transmembrane helix</keyword>
<evidence type="ECO:0000313" key="3">
    <source>
        <dbReference type="EMBL" id="GAA0682479.1"/>
    </source>
</evidence>
<feature type="transmembrane region" description="Helical" evidence="1">
    <location>
        <begin position="234"/>
        <end position="258"/>
    </location>
</feature>
<reference evidence="4" key="1">
    <citation type="journal article" date="2019" name="Int. J. Syst. Evol. Microbiol.">
        <title>The Global Catalogue of Microorganisms (GCM) 10K type strain sequencing project: providing services to taxonomists for standard genome sequencing and annotation.</title>
        <authorList>
            <consortium name="The Broad Institute Genomics Platform"/>
            <consortium name="The Broad Institute Genome Sequencing Center for Infectious Disease"/>
            <person name="Wu L."/>
            <person name="Ma J."/>
        </authorList>
    </citation>
    <scope>NUCLEOTIDE SEQUENCE [LARGE SCALE GENOMIC DNA]</scope>
    <source>
        <strain evidence="4">JCM 15134</strain>
    </source>
</reference>
<dbReference type="Pfam" id="PF00892">
    <property type="entry name" value="EamA"/>
    <property type="match status" value="1"/>
</dbReference>
<feature type="transmembrane region" description="Helical" evidence="1">
    <location>
        <begin position="192"/>
        <end position="213"/>
    </location>
</feature>
<gene>
    <name evidence="3" type="ORF">GCM10009104_04200</name>
</gene>
<evidence type="ECO:0000313" key="4">
    <source>
        <dbReference type="Proteomes" id="UP001499915"/>
    </source>
</evidence>
<dbReference type="InterPro" id="IPR037185">
    <property type="entry name" value="EmrE-like"/>
</dbReference>
<feature type="transmembrane region" description="Helical" evidence="1">
    <location>
        <begin position="278"/>
        <end position="298"/>
    </location>
</feature>
<keyword evidence="1" id="KW-0472">Membrane</keyword>
<comment type="caution">
    <text evidence="3">The sequence shown here is derived from an EMBL/GenBank/DDBJ whole genome shotgun (WGS) entry which is preliminary data.</text>
</comment>
<evidence type="ECO:0000256" key="1">
    <source>
        <dbReference type="SAM" id="Phobius"/>
    </source>
</evidence>
<protein>
    <submittedName>
        <fullName evidence="3">DMT family transporter</fullName>
    </submittedName>
</protein>
<feature type="transmembrane region" description="Helical" evidence="1">
    <location>
        <begin position="43"/>
        <end position="63"/>
    </location>
</feature>
<sequence length="299" mass="32097">MLPMGESMALWIPFTIFAAFMQAWRNAFQNRLSKEVSTAGVTLARFLWASPLAACYLAGLYLYKPVALPVVTGSFVALILLAAVAQIIATALMVVLFRQRNYAIGVGLAKSEAVIAAVLGALFFSAPLSALAWAGVIIGALAFWLMTNPGALRKVSLNTLLVGLGSGLSFALTTLWVREASLTLGLPFPYSAAWVLLAVILVQTLLLGAWVAWRERGTLLALWQRPGQIVSISLFSCLGSLGWFTAMSLETVALVKTLGQIEVLFTLMISARWFRETLSSRDLVGLALIVVGAVCVMLA</sequence>
<feature type="transmembrane region" description="Helical" evidence="1">
    <location>
        <begin position="75"/>
        <end position="97"/>
    </location>
</feature>
<accession>A0ABP3TCW4</accession>